<dbReference type="InterPro" id="IPR020845">
    <property type="entry name" value="AMP-binding_CS"/>
</dbReference>
<dbReference type="PROSITE" id="PS00455">
    <property type="entry name" value="AMP_BINDING"/>
    <property type="match status" value="1"/>
</dbReference>
<evidence type="ECO:0000313" key="5">
    <source>
        <dbReference type="Proteomes" id="UP000641386"/>
    </source>
</evidence>
<keyword evidence="5" id="KW-1185">Reference proteome</keyword>
<reference evidence="4" key="1">
    <citation type="journal article" date="2014" name="Int. J. Syst. Evol. Microbiol.">
        <title>Complete genome sequence of Corynebacterium casei LMG S-19264T (=DSM 44701T), isolated from a smear-ripened cheese.</title>
        <authorList>
            <consortium name="US DOE Joint Genome Institute (JGI-PGF)"/>
            <person name="Walter F."/>
            <person name="Albersmeier A."/>
            <person name="Kalinowski J."/>
            <person name="Ruckert C."/>
        </authorList>
    </citation>
    <scope>NUCLEOTIDE SEQUENCE</scope>
    <source>
        <strain evidence="4">JCM 3302</strain>
    </source>
</reference>
<proteinExistence type="predicted"/>
<reference evidence="4" key="2">
    <citation type="submission" date="2020-09" db="EMBL/GenBank/DDBJ databases">
        <authorList>
            <person name="Sun Q."/>
            <person name="Ohkuma M."/>
        </authorList>
    </citation>
    <scope>NUCLEOTIDE SEQUENCE</scope>
    <source>
        <strain evidence="4">JCM 3302</strain>
    </source>
</reference>
<dbReference type="Gene3D" id="3.40.50.12780">
    <property type="entry name" value="N-terminal domain of ligase-like"/>
    <property type="match status" value="2"/>
</dbReference>
<feature type="domain" description="AMP-dependent synthetase/ligase" evidence="2">
    <location>
        <begin position="11"/>
        <end position="434"/>
    </location>
</feature>
<dbReference type="Proteomes" id="UP000641386">
    <property type="component" value="Unassembled WGS sequence"/>
</dbReference>
<evidence type="ECO:0000259" key="2">
    <source>
        <dbReference type="Pfam" id="PF00501"/>
    </source>
</evidence>
<organism evidence="4 5">
    <name type="scientific">Streptomyces spiralis</name>
    <dbReference type="NCBI Taxonomy" id="66376"/>
    <lineage>
        <taxon>Bacteria</taxon>
        <taxon>Bacillati</taxon>
        <taxon>Actinomycetota</taxon>
        <taxon>Actinomycetes</taxon>
        <taxon>Kitasatosporales</taxon>
        <taxon>Streptomycetaceae</taxon>
        <taxon>Streptomyces</taxon>
    </lineage>
</organism>
<dbReference type="GO" id="GO:0005737">
    <property type="term" value="C:cytoplasm"/>
    <property type="evidence" value="ECO:0007669"/>
    <property type="project" value="TreeGrafter"/>
</dbReference>
<dbReference type="GO" id="GO:0044550">
    <property type="term" value="P:secondary metabolite biosynthetic process"/>
    <property type="evidence" value="ECO:0007669"/>
    <property type="project" value="TreeGrafter"/>
</dbReference>
<dbReference type="RefSeq" id="WP_189901887.1">
    <property type="nucleotide sequence ID" value="NZ_BNBC01000017.1"/>
</dbReference>
<dbReference type="AlphaFoldDB" id="A0A918ZZD9"/>
<dbReference type="Pfam" id="PF00501">
    <property type="entry name" value="AMP-binding"/>
    <property type="match status" value="1"/>
</dbReference>
<evidence type="ECO:0000256" key="1">
    <source>
        <dbReference type="SAM" id="MobiDB-lite"/>
    </source>
</evidence>
<dbReference type="SUPFAM" id="SSF56801">
    <property type="entry name" value="Acetyl-CoA synthetase-like"/>
    <property type="match status" value="1"/>
</dbReference>
<dbReference type="PANTHER" id="PTHR45527">
    <property type="entry name" value="NONRIBOSOMAL PEPTIDE SYNTHETASE"/>
    <property type="match status" value="1"/>
</dbReference>
<accession>A0A918ZZD9</accession>
<feature type="compositionally biased region" description="Low complexity" evidence="1">
    <location>
        <begin position="167"/>
        <end position="200"/>
    </location>
</feature>
<dbReference type="InterPro" id="IPR025110">
    <property type="entry name" value="AMP-bd_C"/>
</dbReference>
<comment type="caution">
    <text evidence="4">The sequence shown here is derived from an EMBL/GenBank/DDBJ whole genome shotgun (WGS) entry which is preliminary data.</text>
</comment>
<dbReference type="PANTHER" id="PTHR45527:SF1">
    <property type="entry name" value="FATTY ACID SYNTHASE"/>
    <property type="match status" value="1"/>
</dbReference>
<dbReference type="InterPro" id="IPR000873">
    <property type="entry name" value="AMP-dep_synth/lig_dom"/>
</dbReference>
<protein>
    <recommendedName>
        <fullName evidence="6">Amino acid adenylation domain-containing protein</fullName>
    </recommendedName>
</protein>
<sequence length="582" mass="60854">MNTPQTLYEWFARTAAAHPEEPALEVDGSRLTYGELRERAERTAADLVAAAGGTPPRRVGLLATRSVTAYAGYLAILRAGAAVVPLNPEHPTARTAGVVEAAALDLILTETPDAAAALGVPVHTPAPPTPDGAAPGATTGGPGADSSAEEAGRADRASGPEQADAVTGTGTAIGAAPATGTGAGTGASSESPTGAAKADRAATAVGADRAAGTSRQVGPDDVAYIIFTSGSTGAPKGVPVRHRNICAYLEQVAGRYDIGPGSRLSQTFELTFDGSVHDLFVAWAGGGTLVVPRRSQLLSPVRTINNLRLTHWFSVPSLITFASRLGTLAPGSMPTLRWSVFGGEPLTLQAAREWRTAAPGSRLEVLYGPTEVTISCTAYRFPEDIADWPHTPNGTAPIGTGHPALELMLLGEDGRPGDTGELCVRGPLRFAGYLDPAHDAGRFLTEDLRPAGDGPPEQRHWYRTGDRVTVRDGRLVHLGRTDHQVKIRGHRIELGEIEAALRGQPGVRDAIVVTVPAADGEPELRAAVSGQGCVPDRLYTALGDRLPPYMMPSRITVLDRLPLNPNGKIDRRAVLTELGCAR</sequence>
<dbReference type="EMBL" id="BNBC01000017">
    <property type="protein sequence ID" value="GHE79639.1"/>
    <property type="molecule type" value="Genomic_DNA"/>
</dbReference>
<gene>
    <name evidence="4" type="ORF">GCM10014715_38640</name>
</gene>
<name>A0A918ZZD9_9ACTN</name>
<dbReference type="InterPro" id="IPR045851">
    <property type="entry name" value="AMP-bd_C_sf"/>
</dbReference>
<evidence type="ECO:0000259" key="3">
    <source>
        <dbReference type="Pfam" id="PF13193"/>
    </source>
</evidence>
<feature type="region of interest" description="Disordered" evidence="1">
    <location>
        <begin position="119"/>
        <end position="200"/>
    </location>
</feature>
<feature type="domain" description="AMP-binding enzyme C-terminal" evidence="3">
    <location>
        <begin position="496"/>
        <end position="568"/>
    </location>
</feature>
<evidence type="ECO:0000313" key="4">
    <source>
        <dbReference type="EMBL" id="GHE79639.1"/>
    </source>
</evidence>
<dbReference type="InterPro" id="IPR042099">
    <property type="entry name" value="ANL_N_sf"/>
</dbReference>
<dbReference type="GO" id="GO:0043041">
    <property type="term" value="P:amino acid activation for nonribosomal peptide biosynthetic process"/>
    <property type="evidence" value="ECO:0007669"/>
    <property type="project" value="TreeGrafter"/>
</dbReference>
<dbReference type="Gene3D" id="3.30.300.30">
    <property type="match status" value="1"/>
</dbReference>
<dbReference type="Pfam" id="PF13193">
    <property type="entry name" value="AMP-binding_C"/>
    <property type="match status" value="1"/>
</dbReference>
<dbReference type="GO" id="GO:0031177">
    <property type="term" value="F:phosphopantetheine binding"/>
    <property type="evidence" value="ECO:0007669"/>
    <property type="project" value="TreeGrafter"/>
</dbReference>
<evidence type="ECO:0008006" key="6">
    <source>
        <dbReference type="Google" id="ProtNLM"/>
    </source>
</evidence>